<keyword evidence="1" id="KW-0805">Transcription regulation</keyword>
<feature type="DNA-binding region" description="H-T-H motif" evidence="4">
    <location>
        <begin position="96"/>
        <end position="115"/>
    </location>
</feature>
<dbReference type="Gene3D" id="1.10.357.10">
    <property type="entry name" value="Tetracycline Repressor, domain 2"/>
    <property type="match status" value="1"/>
</dbReference>
<evidence type="ECO:0000256" key="3">
    <source>
        <dbReference type="ARBA" id="ARBA00023163"/>
    </source>
</evidence>
<reference evidence="7 8" key="1">
    <citation type="submission" date="2019-11" db="EMBL/GenBank/DDBJ databases">
        <title>FDA dAtabase for Regulatory Grade micrObial Sequences (FDA-ARGOS): Supporting development and validation of Infectious Disease Dx tests.</title>
        <authorList>
            <person name="Kerrigan L."/>
            <person name="Long C."/>
            <person name="Tallon L."/>
            <person name="Sadzewicz L."/>
            <person name="Vavikolanu K."/>
            <person name="Mehta A."/>
            <person name="Aluvathingal J."/>
            <person name="Nadendla S."/>
            <person name="Yan Y."/>
            <person name="Sichtig H."/>
        </authorList>
    </citation>
    <scope>NUCLEOTIDE SEQUENCE [LARGE SCALE GENOMIC DNA]</scope>
    <source>
        <strain evidence="7 8">FDAARGOS_674</strain>
    </source>
</reference>
<dbReference type="CDD" id="cd00093">
    <property type="entry name" value="HTH_XRE"/>
    <property type="match status" value="1"/>
</dbReference>
<evidence type="ECO:0000313" key="7">
    <source>
        <dbReference type="EMBL" id="QGS35080.1"/>
    </source>
</evidence>
<sequence length="278" mass="29986">MGWSSVRWPSPSDRTRGELPRRSGTRGTADAVTLHAPTILAGVKDEPDHATTDPGTAAGGNGRGGRRRRLTAGQRREDILDAAATLYSEGQPGEYTIDDVAKKAGVSRATFYRLFTGLEDLKMAIIGRIAAAFQKRMFSGFGSDNQWEELVVGIREFLRICDAVRSEVLALLDSHGRGAIAEGMRDAVAAEIARRVRPIEETPLGREALRTWVAAAEHQVRDWLQARAADKASAAPVDAVAERMAALLPAIAGAFAATGEDAFLDEVIRVLEDGRRAL</sequence>
<dbReference type="PROSITE" id="PS50977">
    <property type="entry name" value="HTH_TETR_2"/>
    <property type="match status" value="1"/>
</dbReference>
<dbReference type="SUPFAM" id="SSF46689">
    <property type="entry name" value="Homeodomain-like"/>
    <property type="match status" value="1"/>
</dbReference>
<evidence type="ECO:0000256" key="2">
    <source>
        <dbReference type="ARBA" id="ARBA00023125"/>
    </source>
</evidence>
<evidence type="ECO:0000256" key="1">
    <source>
        <dbReference type="ARBA" id="ARBA00023015"/>
    </source>
</evidence>
<dbReference type="InterPro" id="IPR009057">
    <property type="entry name" value="Homeodomain-like_sf"/>
</dbReference>
<dbReference type="KEGG" id="cxe:FOB82_09120"/>
<evidence type="ECO:0000313" key="8">
    <source>
        <dbReference type="Proteomes" id="UP000426857"/>
    </source>
</evidence>
<organism evidence="7 8">
    <name type="scientific">Corynebacterium xerosis</name>
    <dbReference type="NCBI Taxonomy" id="1725"/>
    <lineage>
        <taxon>Bacteria</taxon>
        <taxon>Bacillati</taxon>
        <taxon>Actinomycetota</taxon>
        <taxon>Actinomycetes</taxon>
        <taxon>Mycobacteriales</taxon>
        <taxon>Corynebacteriaceae</taxon>
        <taxon>Corynebacterium</taxon>
    </lineage>
</organism>
<dbReference type="InterPro" id="IPR050109">
    <property type="entry name" value="HTH-type_TetR-like_transc_reg"/>
</dbReference>
<gene>
    <name evidence="7" type="ORF">FOB82_09120</name>
</gene>
<name>A0A6B8TUG7_9CORY</name>
<dbReference type="PANTHER" id="PTHR30055">
    <property type="entry name" value="HTH-TYPE TRANSCRIPTIONAL REGULATOR RUTR"/>
    <property type="match status" value="1"/>
</dbReference>
<dbReference type="InterPro" id="IPR001387">
    <property type="entry name" value="Cro/C1-type_HTH"/>
</dbReference>
<accession>A0A6B8TUG7</accession>
<evidence type="ECO:0000259" key="6">
    <source>
        <dbReference type="PROSITE" id="PS50977"/>
    </source>
</evidence>
<dbReference type="EMBL" id="CP046322">
    <property type="protein sequence ID" value="QGS35080.1"/>
    <property type="molecule type" value="Genomic_DNA"/>
</dbReference>
<dbReference type="AlphaFoldDB" id="A0A6B8TUG7"/>
<protein>
    <submittedName>
        <fullName evidence="7">TetR family transcriptional regulator</fullName>
    </submittedName>
</protein>
<dbReference type="InterPro" id="IPR001647">
    <property type="entry name" value="HTH_TetR"/>
</dbReference>
<keyword evidence="2 4" id="KW-0238">DNA-binding</keyword>
<dbReference type="GO" id="GO:0000976">
    <property type="term" value="F:transcription cis-regulatory region binding"/>
    <property type="evidence" value="ECO:0007669"/>
    <property type="project" value="TreeGrafter"/>
</dbReference>
<evidence type="ECO:0000256" key="5">
    <source>
        <dbReference type="SAM" id="MobiDB-lite"/>
    </source>
</evidence>
<dbReference type="PANTHER" id="PTHR30055:SF234">
    <property type="entry name" value="HTH-TYPE TRANSCRIPTIONAL REGULATOR BETI"/>
    <property type="match status" value="1"/>
</dbReference>
<proteinExistence type="predicted"/>
<keyword evidence="3" id="KW-0804">Transcription</keyword>
<dbReference type="Proteomes" id="UP000426857">
    <property type="component" value="Chromosome"/>
</dbReference>
<feature type="domain" description="HTH tetR-type" evidence="6">
    <location>
        <begin position="73"/>
        <end position="133"/>
    </location>
</feature>
<evidence type="ECO:0000256" key="4">
    <source>
        <dbReference type="PROSITE-ProRule" id="PRU00335"/>
    </source>
</evidence>
<feature type="region of interest" description="Disordered" evidence="5">
    <location>
        <begin position="1"/>
        <end position="73"/>
    </location>
</feature>
<dbReference type="GO" id="GO:0003700">
    <property type="term" value="F:DNA-binding transcription factor activity"/>
    <property type="evidence" value="ECO:0007669"/>
    <property type="project" value="TreeGrafter"/>
</dbReference>
<dbReference type="Pfam" id="PF00440">
    <property type="entry name" value="TetR_N"/>
    <property type="match status" value="1"/>
</dbReference>